<evidence type="ECO:0000256" key="4">
    <source>
        <dbReference type="ARBA" id="ARBA00022519"/>
    </source>
</evidence>
<dbReference type="GO" id="GO:0071555">
    <property type="term" value="P:cell wall organization"/>
    <property type="evidence" value="ECO:0007669"/>
    <property type="project" value="UniProtKB-KW"/>
</dbReference>
<keyword evidence="9 14" id="KW-0133">Cell shape</keyword>
<protein>
    <recommendedName>
        <fullName evidence="14">Peptidoglycan D,D-transpeptidase MrdA</fullName>
        <ecNumber evidence="14">3.4.16.4</ecNumber>
    </recommendedName>
    <alternativeName>
        <fullName evidence="14">Penicillin-binding protein 2</fullName>
        <shortName evidence="14">PBP-2</shortName>
    </alternativeName>
</protein>
<evidence type="ECO:0000256" key="8">
    <source>
        <dbReference type="ARBA" id="ARBA00022801"/>
    </source>
</evidence>
<dbReference type="SUPFAM" id="SSF56601">
    <property type="entry name" value="beta-lactamase/transpeptidase-like"/>
    <property type="match status" value="1"/>
</dbReference>
<gene>
    <name evidence="14" type="primary">mrdA</name>
    <name evidence="15" type="ORF">IMCC3088_1559</name>
</gene>
<name>F3KYG4_9GAMM</name>
<evidence type="ECO:0000256" key="6">
    <source>
        <dbReference type="ARBA" id="ARBA00022670"/>
    </source>
</evidence>
<dbReference type="SUPFAM" id="SSF56519">
    <property type="entry name" value="Penicillin binding protein dimerisation domain"/>
    <property type="match status" value="1"/>
</dbReference>
<evidence type="ECO:0000313" key="15">
    <source>
        <dbReference type="EMBL" id="EGG30899.1"/>
    </source>
</evidence>
<evidence type="ECO:0000256" key="12">
    <source>
        <dbReference type="ARBA" id="ARBA00023136"/>
    </source>
</evidence>
<keyword evidence="4 14" id="KW-0997">Cell inner membrane</keyword>
<evidence type="ECO:0000256" key="11">
    <source>
        <dbReference type="ARBA" id="ARBA00022989"/>
    </source>
</evidence>
<feature type="transmembrane region" description="Helical" evidence="14">
    <location>
        <begin position="21"/>
        <end position="41"/>
    </location>
</feature>
<keyword evidence="3 14" id="KW-1003">Cell membrane</keyword>
<dbReference type="NCBIfam" id="TIGR03423">
    <property type="entry name" value="pbp2_mrdA"/>
    <property type="match status" value="1"/>
</dbReference>
<evidence type="ECO:0000256" key="3">
    <source>
        <dbReference type="ARBA" id="ARBA00022475"/>
    </source>
</evidence>
<keyword evidence="8 14" id="KW-0378">Hydrolase</keyword>
<keyword evidence="6 14" id="KW-0645">Protease</keyword>
<comment type="caution">
    <text evidence="15">The sequence shown here is derived from an EMBL/GenBank/DDBJ whole genome shotgun (WGS) entry which is preliminary data.</text>
</comment>
<dbReference type="HAMAP" id="MF_02081">
    <property type="entry name" value="MrdA_transpept"/>
    <property type="match status" value="1"/>
</dbReference>
<comment type="similarity">
    <text evidence="14">Belongs to the transpeptidase family. MrdA subfamily.</text>
</comment>
<evidence type="ECO:0000256" key="9">
    <source>
        <dbReference type="ARBA" id="ARBA00022960"/>
    </source>
</evidence>
<dbReference type="Gene3D" id="3.90.1310.10">
    <property type="entry name" value="Penicillin-binding protein 2a (Domain 2)"/>
    <property type="match status" value="1"/>
</dbReference>
<sequence length="626" mass="68987">MAAERNLLKDANREGRIFTDRLVVTLVIFAVMLGLIVIRYYHLQIVDHAIYATQSDQNRLQTQPLPPRRGLIRDRAGRLIAENEPSFVLSVVVERTGGLDEIIERLQQIIELSDDDVAAFQRRRPSTRPYAPVPLKFRISEHERARIAVNSHELPGVEIEAQLIRSYPLADLFAHAVGYVGRINERELQTLPEGPYEGTFHIGKTGIEKYYESVLLGQVGVQTVETDARGRIMRLVEKTPPVPGKDLTLNLDADLQLAAAQALQGQRGAVVAIDPRDGGVLALYSSPSFDPNSFVNGISFNEYAELRDSPDVPLFNRALQGQYPPGSTVKPAIGLAGLHMGLVTPQSKVADPGWYTLPGDDRRYRDWVLRIRGRGHADKVDLHMAIAESCDVYFYDLARTMTVDRMHDFLQDFNLGARTGVDTTNERPGVLPSSEWKLQNRGRPWYPGETLSVGIGQGYMLATPMQLALMTSVLANRGYAYKPSLVAEVDGVVPETERLQLPDIEPSHWQAVIEGMEAVVHERSGTAHAMAKGLQYRVASKTGTAQVIGIAQDEEYDEDEIAERHRNHGLFIAFAPVEAPTIALAVIVENGGGSSAAVPVARAVLDAWLANPDKGVMRHVGLASNG</sequence>
<dbReference type="GO" id="GO:0071972">
    <property type="term" value="F:peptidoglycan L,D-transpeptidase activity"/>
    <property type="evidence" value="ECO:0007669"/>
    <property type="project" value="TreeGrafter"/>
</dbReference>
<dbReference type="Gene3D" id="3.30.1390.30">
    <property type="entry name" value="Penicillin-binding protein 2a, domain 3"/>
    <property type="match status" value="1"/>
</dbReference>
<proteinExistence type="inferred from homology"/>
<dbReference type="OrthoDB" id="9766847at2"/>
<evidence type="ECO:0000256" key="5">
    <source>
        <dbReference type="ARBA" id="ARBA00022645"/>
    </source>
</evidence>
<feature type="active site" description="Acyl-ester intermediate" evidence="14">
    <location>
        <position position="327"/>
    </location>
</feature>
<dbReference type="PANTHER" id="PTHR30627:SF2">
    <property type="entry name" value="PEPTIDOGLYCAN D,D-TRANSPEPTIDASE MRDA"/>
    <property type="match status" value="1"/>
</dbReference>
<dbReference type="InterPro" id="IPR005311">
    <property type="entry name" value="PBP_dimer"/>
</dbReference>
<dbReference type="GO" id="GO:0009252">
    <property type="term" value="P:peptidoglycan biosynthetic process"/>
    <property type="evidence" value="ECO:0007669"/>
    <property type="project" value="UniProtKB-UniRule"/>
</dbReference>
<dbReference type="Pfam" id="PF03717">
    <property type="entry name" value="PBP_dimer"/>
    <property type="match status" value="1"/>
</dbReference>
<accession>F3KYG4</accession>
<dbReference type="RefSeq" id="WP_009574442.1">
    <property type="nucleotide sequence ID" value="NZ_AEIG01000003.1"/>
</dbReference>
<dbReference type="GO" id="GO:0005886">
    <property type="term" value="C:plasma membrane"/>
    <property type="evidence" value="ECO:0007669"/>
    <property type="project" value="UniProtKB-SubCell"/>
</dbReference>
<evidence type="ECO:0000256" key="1">
    <source>
        <dbReference type="ARBA" id="ARBA00004167"/>
    </source>
</evidence>
<evidence type="ECO:0000256" key="7">
    <source>
        <dbReference type="ARBA" id="ARBA00022692"/>
    </source>
</evidence>
<keyword evidence="16" id="KW-1185">Reference proteome</keyword>
<dbReference type="InterPro" id="IPR017790">
    <property type="entry name" value="Penicillin-binding_protein_2"/>
</dbReference>
<keyword evidence="10 14" id="KW-0573">Peptidoglycan synthesis</keyword>
<evidence type="ECO:0000256" key="14">
    <source>
        <dbReference type="HAMAP-Rule" id="MF_02081"/>
    </source>
</evidence>
<dbReference type="Gene3D" id="3.40.710.10">
    <property type="entry name" value="DD-peptidase/beta-lactamase superfamily"/>
    <property type="match status" value="1"/>
</dbReference>
<keyword evidence="11 14" id="KW-1133">Transmembrane helix</keyword>
<dbReference type="Proteomes" id="UP000005615">
    <property type="component" value="Unassembled WGS sequence"/>
</dbReference>
<dbReference type="STRING" id="2518989.IMCC3088_1559"/>
<dbReference type="EMBL" id="AEIG01000003">
    <property type="protein sequence ID" value="EGG30899.1"/>
    <property type="molecule type" value="Genomic_DNA"/>
</dbReference>
<dbReference type="EC" id="3.4.16.4" evidence="14"/>
<dbReference type="GO" id="GO:0008658">
    <property type="term" value="F:penicillin binding"/>
    <property type="evidence" value="ECO:0007669"/>
    <property type="project" value="UniProtKB-UniRule"/>
</dbReference>
<reference evidence="15 16" key="1">
    <citation type="journal article" date="2011" name="J. Bacteriol.">
        <title>Genome sequence of strain IMCC3088, a proteorhodopsin-containing marine bacterium belonging to the OM60/NOR5 clade.</title>
        <authorList>
            <person name="Jang Y."/>
            <person name="Oh H.M."/>
            <person name="Kang I."/>
            <person name="Lee K."/>
            <person name="Yang S.J."/>
            <person name="Cho J.C."/>
        </authorList>
    </citation>
    <scope>NUCLEOTIDE SEQUENCE [LARGE SCALE GENOMIC DNA]</scope>
    <source>
        <strain evidence="15 16">IMCC3088</strain>
    </source>
</reference>
<dbReference type="PANTHER" id="PTHR30627">
    <property type="entry name" value="PEPTIDOGLYCAN D,D-TRANSPEPTIDASE"/>
    <property type="match status" value="1"/>
</dbReference>
<comment type="function">
    <text evidence="14">Catalyzes cross-linking of the peptidoglycan cell wall.</text>
</comment>
<keyword evidence="7 14" id="KW-0812">Transmembrane</keyword>
<comment type="subcellular location">
    <subcellularLocation>
        <location evidence="14">Cell inner membrane</location>
        <topology evidence="14">Single-pass membrane protein</topology>
    </subcellularLocation>
    <subcellularLocation>
        <location evidence="2">Cell membrane</location>
    </subcellularLocation>
    <subcellularLocation>
        <location evidence="1">Membrane</location>
        <topology evidence="1">Single-pass membrane protein</topology>
    </subcellularLocation>
</comment>
<keyword evidence="12 14" id="KW-0472">Membrane</keyword>
<evidence type="ECO:0000256" key="13">
    <source>
        <dbReference type="ARBA" id="ARBA00023316"/>
    </source>
</evidence>
<dbReference type="InterPro" id="IPR001460">
    <property type="entry name" value="PCN-bd_Tpept"/>
</dbReference>
<dbReference type="GO" id="GO:0008360">
    <property type="term" value="P:regulation of cell shape"/>
    <property type="evidence" value="ECO:0007669"/>
    <property type="project" value="UniProtKB-KW"/>
</dbReference>
<dbReference type="GO" id="GO:0009002">
    <property type="term" value="F:serine-type D-Ala-D-Ala carboxypeptidase activity"/>
    <property type="evidence" value="ECO:0007669"/>
    <property type="project" value="UniProtKB-UniRule"/>
</dbReference>
<evidence type="ECO:0000313" key="16">
    <source>
        <dbReference type="Proteomes" id="UP000005615"/>
    </source>
</evidence>
<dbReference type="eggNOG" id="COG0768">
    <property type="taxonomic scope" value="Bacteria"/>
</dbReference>
<comment type="pathway">
    <text evidence="14">Cell wall biogenesis; peptidoglycan biosynthesis.</text>
</comment>
<comment type="caution">
    <text evidence="14">Lacks conserved residue(s) required for the propagation of feature annotation.</text>
</comment>
<keyword evidence="5 14" id="KW-0121">Carboxypeptidase</keyword>
<dbReference type="UniPathway" id="UPA00219"/>
<evidence type="ECO:0000256" key="2">
    <source>
        <dbReference type="ARBA" id="ARBA00004236"/>
    </source>
</evidence>
<dbReference type="AlphaFoldDB" id="F3KYG4"/>
<dbReference type="GO" id="GO:0006508">
    <property type="term" value="P:proteolysis"/>
    <property type="evidence" value="ECO:0007669"/>
    <property type="project" value="UniProtKB-KW"/>
</dbReference>
<dbReference type="InterPro" id="IPR012338">
    <property type="entry name" value="Beta-lactam/transpept-like"/>
</dbReference>
<dbReference type="InterPro" id="IPR050515">
    <property type="entry name" value="Beta-lactam/transpept"/>
</dbReference>
<dbReference type="InterPro" id="IPR036138">
    <property type="entry name" value="PBP_dimer_sf"/>
</dbReference>
<dbReference type="Pfam" id="PF00905">
    <property type="entry name" value="Transpeptidase"/>
    <property type="match status" value="1"/>
</dbReference>
<comment type="catalytic activity">
    <reaction evidence="14">
        <text>Preferential cleavage: (Ac)2-L-Lys-D-Ala-|-D-Ala. Also transpeptidation of peptidyl-alanyl moieties that are N-acyl substituents of D-alanine.</text>
        <dbReference type="EC" id="3.4.16.4"/>
    </reaction>
</comment>
<organism evidence="15 16">
    <name type="scientific">Aequoribacter fuscus</name>
    <dbReference type="NCBI Taxonomy" id="2518989"/>
    <lineage>
        <taxon>Bacteria</taxon>
        <taxon>Pseudomonadati</taxon>
        <taxon>Pseudomonadota</taxon>
        <taxon>Gammaproteobacteria</taxon>
        <taxon>Cellvibrionales</taxon>
        <taxon>Halieaceae</taxon>
        <taxon>Aequoribacter</taxon>
    </lineage>
</organism>
<keyword evidence="13 14" id="KW-0961">Cell wall biogenesis/degradation</keyword>
<evidence type="ECO:0000256" key="10">
    <source>
        <dbReference type="ARBA" id="ARBA00022984"/>
    </source>
</evidence>